<organism evidence="11 12">
    <name type="scientific">Cucurbita moschata</name>
    <name type="common">Winter crookneck squash</name>
    <name type="synonym">Cucurbita pepo var. moschata</name>
    <dbReference type="NCBI Taxonomy" id="3662"/>
    <lineage>
        <taxon>Eukaryota</taxon>
        <taxon>Viridiplantae</taxon>
        <taxon>Streptophyta</taxon>
        <taxon>Embryophyta</taxon>
        <taxon>Tracheophyta</taxon>
        <taxon>Spermatophyta</taxon>
        <taxon>Magnoliopsida</taxon>
        <taxon>eudicotyledons</taxon>
        <taxon>Gunneridae</taxon>
        <taxon>Pentapetalae</taxon>
        <taxon>rosids</taxon>
        <taxon>fabids</taxon>
        <taxon>Cucurbitales</taxon>
        <taxon>Cucurbitaceae</taxon>
        <taxon>Cucurbiteae</taxon>
        <taxon>Cucurbita</taxon>
    </lineage>
</organism>
<gene>
    <name evidence="12" type="primary">LOC111449915</name>
</gene>
<evidence type="ECO:0000256" key="1">
    <source>
        <dbReference type="ARBA" id="ARBA00001961"/>
    </source>
</evidence>
<evidence type="ECO:0000256" key="3">
    <source>
        <dbReference type="ARBA" id="ARBA00022723"/>
    </source>
</evidence>
<dbReference type="Gene3D" id="2.60.120.330">
    <property type="entry name" value="B-lactam Antibiotic, Isopenicillin N Synthase, Chain"/>
    <property type="match status" value="1"/>
</dbReference>
<dbReference type="Proteomes" id="UP000504609">
    <property type="component" value="Unplaced"/>
</dbReference>
<keyword evidence="5 9" id="KW-0408">Iron</keyword>
<dbReference type="GO" id="GO:0009686">
    <property type="term" value="P:gibberellin biosynthetic process"/>
    <property type="evidence" value="ECO:0007669"/>
    <property type="project" value="UniProtKB-ARBA"/>
</dbReference>
<dbReference type="FunFam" id="2.60.120.330:FF:000003">
    <property type="entry name" value="Gibberellin 20 oxidase 2"/>
    <property type="match status" value="1"/>
</dbReference>
<dbReference type="Pfam" id="PF03171">
    <property type="entry name" value="2OG-FeII_Oxy"/>
    <property type="match status" value="1"/>
</dbReference>
<evidence type="ECO:0000313" key="11">
    <source>
        <dbReference type="Proteomes" id="UP000504609"/>
    </source>
</evidence>
<evidence type="ECO:0000256" key="4">
    <source>
        <dbReference type="ARBA" id="ARBA00023002"/>
    </source>
</evidence>
<evidence type="ECO:0000256" key="6">
    <source>
        <dbReference type="ARBA" id="ARBA00037909"/>
    </source>
</evidence>
<proteinExistence type="inferred from homology"/>
<dbReference type="GeneID" id="111449915"/>
<dbReference type="GO" id="GO:0046872">
    <property type="term" value="F:metal ion binding"/>
    <property type="evidence" value="ECO:0007669"/>
    <property type="project" value="UniProtKB-KW"/>
</dbReference>
<reference evidence="12" key="1">
    <citation type="submission" date="2025-08" db="UniProtKB">
        <authorList>
            <consortium name="RefSeq"/>
        </authorList>
    </citation>
    <scope>IDENTIFICATION</scope>
    <source>
        <tissue evidence="12">Young leaves</tissue>
    </source>
</reference>
<comment type="catalytic activity">
    <reaction evidence="8">
        <text>gibberellin A12 + 2 2-oxoglutarate + 3 O2 + H(+) = gibberellin A9 + 2 succinate + 3 CO2 + 2 H2O</text>
        <dbReference type="Rhea" id="RHEA:60772"/>
        <dbReference type="ChEBI" id="CHEBI:15377"/>
        <dbReference type="ChEBI" id="CHEBI:15378"/>
        <dbReference type="ChEBI" id="CHEBI:15379"/>
        <dbReference type="ChEBI" id="CHEBI:16526"/>
        <dbReference type="ChEBI" id="CHEBI:16810"/>
        <dbReference type="ChEBI" id="CHEBI:30031"/>
        <dbReference type="ChEBI" id="CHEBI:58627"/>
        <dbReference type="ChEBI" id="CHEBI:73255"/>
    </reaction>
    <physiologicalReaction direction="left-to-right" evidence="8">
        <dbReference type="Rhea" id="RHEA:60773"/>
    </physiologicalReaction>
</comment>
<dbReference type="InterPro" id="IPR044861">
    <property type="entry name" value="IPNS-like_FE2OG_OXY"/>
</dbReference>
<sequence length="456" mass="51566">MPQFKSPVIHYIIKEKKDCSNSERQRQSQIPNLPFLSPYKSPQIPPIKSIQFLPHHTPFSNLSQEGISLNCKMATETLLSANSDVNQETKGEYRGTFAGPDESKVPESFVWPDDLKGSQEVPVLHVPHIDINKFMSGKESDVEEVTRLVDEACRKHGFFVVVNHGVDMKLMDSLHECMNEFFSMPMDVKQRAHRKFGENFGYAYSFFVRFSSNLPWKETLSLPCVAAGENSSSAYDYLIEKLGSSFSHHGKVYQDCAKAVNDLGMKILEVLGLSLGVSREYFRNFYEDNDSIMRLNYYPPCAKPELVLGTGPHCDPTSITILHQDKVSGFQVSVDDQWYSIPPTPDSFVINIGDTFKSLTNGIYKSCVHRAVVNSESVRKTMAFFICPNHDKVVRAPEELVEKNPPRKYPDYTWGTLLEITQKHYRPDCNTLEALTDWIQKGKPLDNGSTISAPSA</sequence>
<dbReference type="RefSeq" id="XP_022945770.1">
    <property type="nucleotide sequence ID" value="XM_023090002.1"/>
</dbReference>
<protein>
    <submittedName>
        <fullName evidence="12">Gibberellin 20 oxidase 1-like</fullName>
    </submittedName>
</protein>
<dbReference type="KEGG" id="cmos:111449915"/>
<evidence type="ECO:0000256" key="7">
    <source>
        <dbReference type="ARBA" id="ARBA00043997"/>
    </source>
</evidence>
<dbReference type="PANTHER" id="PTHR47990">
    <property type="entry name" value="2-OXOGLUTARATE (2OG) AND FE(II)-DEPENDENT OXYGENASE SUPERFAMILY PROTEIN-RELATED"/>
    <property type="match status" value="1"/>
</dbReference>
<feature type="domain" description="Fe2OG dioxygenase" evidence="10">
    <location>
        <begin position="288"/>
        <end position="388"/>
    </location>
</feature>
<comment type="cofactor">
    <cofactor evidence="1">
        <name>L-ascorbate</name>
        <dbReference type="ChEBI" id="CHEBI:38290"/>
    </cofactor>
</comment>
<dbReference type="InterPro" id="IPR005123">
    <property type="entry name" value="Oxoglu/Fe-dep_dioxygenase_dom"/>
</dbReference>
<name>A0A6J1G1X5_CUCMO</name>
<dbReference type="InterPro" id="IPR026992">
    <property type="entry name" value="DIOX_N"/>
</dbReference>
<comment type="similarity">
    <text evidence="7">Belongs to the iron/ascorbate-dependent oxidoreductase family. GA20OX subfamily.</text>
</comment>
<evidence type="ECO:0000259" key="10">
    <source>
        <dbReference type="PROSITE" id="PS51471"/>
    </source>
</evidence>
<dbReference type="GO" id="GO:0045544">
    <property type="term" value="F:gibberellin 20-oxidase activity"/>
    <property type="evidence" value="ECO:0007669"/>
    <property type="project" value="UniProtKB-ARBA"/>
</dbReference>
<evidence type="ECO:0000256" key="5">
    <source>
        <dbReference type="ARBA" id="ARBA00023004"/>
    </source>
</evidence>
<accession>A0A6J1G1X5</accession>
<dbReference type="AlphaFoldDB" id="A0A6J1G1X5"/>
<dbReference type="PRINTS" id="PR00682">
    <property type="entry name" value="IPNSYNTHASE"/>
</dbReference>
<evidence type="ECO:0000256" key="9">
    <source>
        <dbReference type="RuleBase" id="RU003682"/>
    </source>
</evidence>
<comment type="pathway">
    <text evidence="6">Plant hormone biosynthesis; gibberellin biosynthesis.</text>
</comment>
<dbReference type="SUPFAM" id="SSF51197">
    <property type="entry name" value="Clavaminate synthase-like"/>
    <property type="match status" value="1"/>
</dbReference>
<dbReference type="InterPro" id="IPR050231">
    <property type="entry name" value="Iron_ascorbate_oxido_reductase"/>
</dbReference>
<dbReference type="InterPro" id="IPR027443">
    <property type="entry name" value="IPNS-like_sf"/>
</dbReference>
<dbReference type="PROSITE" id="PS51471">
    <property type="entry name" value="FE2OG_OXY"/>
    <property type="match status" value="1"/>
</dbReference>
<evidence type="ECO:0000256" key="8">
    <source>
        <dbReference type="ARBA" id="ARBA00050508"/>
    </source>
</evidence>
<keyword evidence="11" id="KW-1185">Reference proteome</keyword>
<comment type="pathway">
    <text evidence="2">Hormone biosynthesis.</text>
</comment>
<keyword evidence="4 9" id="KW-0560">Oxidoreductase</keyword>
<evidence type="ECO:0000256" key="2">
    <source>
        <dbReference type="ARBA" id="ARBA00004972"/>
    </source>
</evidence>
<dbReference type="Pfam" id="PF14226">
    <property type="entry name" value="DIOX_N"/>
    <property type="match status" value="1"/>
</dbReference>
<keyword evidence="3 9" id="KW-0479">Metal-binding</keyword>
<evidence type="ECO:0000313" key="12">
    <source>
        <dbReference type="RefSeq" id="XP_022945770.1"/>
    </source>
</evidence>